<evidence type="ECO:0000313" key="3">
    <source>
        <dbReference type="Proteomes" id="UP000308092"/>
    </source>
</evidence>
<dbReference type="VEuPathDB" id="FungiDB:EYZ11_010643"/>
<feature type="region of interest" description="Disordered" evidence="1">
    <location>
        <begin position="1"/>
        <end position="29"/>
    </location>
</feature>
<evidence type="ECO:0000313" key="2">
    <source>
        <dbReference type="EMBL" id="THC89892.1"/>
    </source>
</evidence>
<keyword evidence="3" id="KW-1185">Reference proteome</keyword>
<accession>A0A4S3J5C8</accession>
<name>A0A4S3J5C8_9EURO</name>
<dbReference type="Proteomes" id="UP000308092">
    <property type="component" value="Unassembled WGS sequence"/>
</dbReference>
<proteinExistence type="predicted"/>
<comment type="caution">
    <text evidence="2">The sequence shown here is derived from an EMBL/GenBank/DDBJ whole genome shotgun (WGS) entry which is preliminary data.</text>
</comment>
<dbReference type="AlphaFoldDB" id="A0A4S3J5C8"/>
<reference evidence="2 3" key="1">
    <citation type="submission" date="2019-03" db="EMBL/GenBank/DDBJ databases">
        <title>The genome sequence of a newly discovered highly antifungal drug resistant Aspergillus species, Aspergillus tanneri NIH 1004.</title>
        <authorList>
            <person name="Mounaud S."/>
            <person name="Singh I."/>
            <person name="Joardar V."/>
            <person name="Pakala S."/>
            <person name="Pakala S."/>
            <person name="Venepally P."/>
            <person name="Hoover J."/>
            <person name="Nierman W."/>
            <person name="Chung J."/>
            <person name="Losada L."/>
        </authorList>
    </citation>
    <scope>NUCLEOTIDE SEQUENCE [LARGE SCALE GENOMIC DNA]</scope>
    <source>
        <strain evidence="2 3">NIH1004</strain>
    </source>
</reference>
<sequence length="62" mass="7335">MPARESVPKHCPWKREPPASPKHTRSRAPQRTLEPFCLLQFNVERPWIYLFANTTPYLSEVK</sequence>
<organism evidence="2 3">
    <name type="scientific">Aspergillus tanneri</name>
    <dbReference type="NCBI Taxonomy" id="1220188"/>
    <lineage>
        <taxon>Eukaryota</taxon>
        <taxon>Fungi</taxon>
        <taxon>Dikarya</taxon>
        <taxon>Ascomycota</taxon>
        <taxon>Pezizomycotina</taxon>
        <taxon>Eurotiomycetes</taxon>
        <taxon>Eurotiomycetidae</taxon>
        <taxon>Eurotiales</taxon>
        <taxon>Aspergillaceae</taxon>
        <taxon>Aspergillus</taxon>
        <taxon>Aspergillus subgen. Circumdati</taxon>
    </lineage>
</organism>
<protein>
    <submittedName>
        <fullName evidence="2">Uncharacterized protein</fullName>
    </submittedName>
</protein>
<evidence type="ECO:0000256" key="1">
    <source>
        <dbReference type="SAM" id="MobiDB-lite"/>
    </source>
</evidence>
<gene>
    <name evidence="2" type="ORF">EYZ11_010643</name>
</gene>
<dbReference type="EMBL" id="SOSA01000588">
    <property type="protein sequence ID" value="THC89892.1"/>
    <property type="molecule type" value="Genomic_DNA"/>
</dbReference>